<evidence type="ECO:0000256" key="1">
    <source>
        <dbReference type="SAM" id="MobiDB-lite"/>
    </source>
</evidence>
<evidence type="ECO:0000256" key="2">
    <source>
        <dbReference type="SAM" id="SignalP"/>
    </source>
</evidence>
<dbReference type="RefSeq" id="WP_272096018.1">
    <property type="nucleotide sequence ID" value="NZ_JAQNDK010000002.1"/>
</dbReference>
<feature type="signal peptide" evidence="2">
    <location>
        <begin position="1"/>
        <end position="22"/>
    </location>
</feature>
<organism evidence="3 4">
    <name type="scientific">Sorangium atrum</name>
    <dbReference type="NCBI Taxonomy" id="2995308"/>
    <lineage>
        <taxon>Bacteria</taxon>
        <taxon>Pseudomonadati</taxon>
        <taxon>Myxococcota</taxon>
        <taxon>Polyangia</taxon>
        <taxon>Polyangiales</taxon>
        <taxon>Polyangiaceae</taxon>
        <taxon>Sorangium</taxon>
    </lineage>
</organism>
<keyword evidence="2" id="KW-0732">Signal</keyword>
<accession>A0ABT5BYA5</accession>
<proteinExistence type="predicted"/>
<protein>
    <recommendedName>
        <fullName evidence="5">Secreted protein</fullName>
    </recommendedName>
</protein>
<name>A0ABT5BYA5_9BACT</name>
<reference evidence="3 4" key="1">
    <citation type="submission" date="2023-01" db="EMBL/GenBank/DDBJ databases">
        <title>Minimal conservation of predation-associated metabolite biosynthetic gene clusters underscores biosynthetic potential of Myxococcota including descriptions for ten novel species: Archangium lansinium sp. nov., Myxococcus landrumus sp. nov., Nannocystis bai.</title>
        <authorList>
            <person name="Ahearne A."/>
            <person name="Stevens C."/>
            <person name="Dowd S."/>
        </authorList>
    </citation>
    <scope>NUCLEOTIDE SEQUENCE [LARGE SCALE GENOMIC DNA]</scope>
    <source>
        <strain evidence="3 4">WIWO2</strain>
    </source>
</reference>
<dbReference type="Proteomes" id="UP001217485">
    <property type="component" value="Unassembled WGS sequence"/>
</dbReference>
<sequence length="281" mass="30081">MKSLAACARPALVMALALVGCASGHGSQPAPPAASSVQASIPARVGIPGDAQPPVQLIVPDLAEFERPNAVLLPGRVFPLGWSRSGLFAYVYEPPDEACGCYFFHLIVQDLATHRITWEHRYESGEIREGDPDQLTSLQAVWRARGGMLSARLHELGIVRSNEPALRPFSTSDGGGPRVQIHTTTVGDDSPVGFAHITSYRVDITTPRGTTTIHRSGSPETPAETGTPSIGPLEVTAPGYLRSPHDTRVAVLIQETWRGWEGRPYVAKLLFAGADLNGATH</sequence>
<evidence type="ECO:0000313" key="4">
    <source>
        <dbReference type="Proteomes" id="UP001217485"/>
    </source>
</evidence>
<keyword evidence="4" id="KW-1185">Reference proteome</keyword>
<dbReference type="PROSITE" id="PS51257">
    <property type="entry name" value="PROKAR_LIPOPROTEIN"/>
    <property type="match status" value="1"/>
</dbReference>
<gene>
    <name evidence="3" type="ORF">POL72_15140</name>
</gene>
<evidence type="ECO:0008006" key="5">
    <source>
        <dbReference type="Google" id="ProtNLM"/>
    </source>
</evidence>
<feature type="region of interest" description="Disordered" evidence="1">
    <location>
        <begin position="208"/>
        <end position="239"/>
    </location>
</feature>
<dbReference type="EMBL" id="JAQNDK010000002">
    <property type="protein sequence ID" value="MDC0679077.1"/>
    <property type="molecule type" value="Genomic_DNA"/>
</dbReference>
<feature type="chain" id="PRO_5047176696" description="Secreted protein" evidence="2">
    <location>
        <begin position="23"/>
        <end position="281"/>
    </location>
</feature>
<comment type="caution">
    <text evidence="3">The sequence shown here is derived from an EMBL/GenBank/DDBJ whole genome shotgun (WGS) entry which is preliminary data.</text>
</comment>
<feature type="compositionally biased region" description="Polar residues" evidence="1">
    <location>
        <begin position="208"/>
        <end position="228"/>
    </location>
</feature>
<evidence type="ECO:0000313" key="3">
    <source>
        <dbReference type="EMBL" id="MDC0679077.1"/>
    </source>
</evidence>